<dbReference type="PRINTS" id="PR01443">
    <property type="entry name" value="TFIID30KDSUB"/>
</dbReference>
<reference evidence="7" key="1">
    <citation type="submission" date="2021-11" db="EMBL/GenBank/DDBJ databases">
        <authorList>
            <person name="Herlambang A."/>
            <person name="Guo Y."/>
            <person name="Takashima Y."/>
            <person name="Nishizawa T."/>
        </authorList>
    </citation>
    <scope>NUCLEOTIDE SEQUENCE</scope>
    <source>
        <strain evidence="7">E1425</strain>
    </source>
</reference>
<dbReference type="PANTHER" id="PTHR21242">
    <property type="entry name" value="TRANSCRIPTION INITIATION FACTOR TFIID SUBUNIT 10"/>
    <property type="match status" value="1"/>
</dbReference>
<evidence type="ECO:0000256" key="6">
    <source>
        <dbReference type="SAM" id="MobiDB-lite"/>
    </source>
</evidence>
<comment type="similarity">
    <text evidence="5">Belongs to the TAF10 family.</text>
</comment>
<comment type="caution">
    <text evidence="7">The sequence shown here is derived from an EMBL/GenBank/DDBJ whole genome shotgun (WGS) entry which is preliminary data.</text>
</comment>
<feature type="compositionally biased region" description="Polar residues" evidence="6">
    <location>
        <begin position="1"/>
        <end position="23"/>
    </location>
</feature>
<dbReference type="GO" id="GO:0016251">
    <property type="term" value="F:RNA polymerase II general transcription initiation factor activity"/>
    <property type="evidence" value="ECO:0007669"/>
    <property type="project" value="TreeGrafter"/>
</dbReference>
<dbReference type="GO" id="GO:0006367">
    <property type="term" value="P:transcription initiation at RNA polymerase II promoter"/>
    <property type="evidence" value="ECO:0007669"/>
    <property type="project" value="TreeGrafter"/>
</dbReference>
<evidence type="ECO:0000256" key="2">
    <source>
        <dbReference type="ARBA" id="ARBA00023015"/>
    </source>
</evidence>
<evidence type="ECO:0000256" key="5">
    <source>
        <dbReference type="ARBA" id="ARBA00025730"/>
    </source>
</evidence>
<evidence type="ECO:0000313" key="7">
    <source>
        <dbReference type="EMBL" id="GJJ73260.1"/>
    </source>
</evidence>
<evidence type="ECO:0000256" key="1">
    <source>
        <dbReference type="ARBA" id="ARBA00004123"/>
    </source>
</evidence>
<dbReference type="CDD" id="cd07982">
    <property type="entry name" value="HFD_TAF10"/>
    <property type="match status" value="1"/>
</dbReference>
<organism evidence="7 8">
    <name type="scientific">Entomortierella parvispora</name>
    <dbReference type="NCBI Taxonomy" id="205924"/>
    <lineage>
        <taxon>Eukaryota</taxon>
        <taxon>Fungi</taxon>
        <taxon>Fungi incertae sedis</taxon>
        <taxon>Mucoromycota</taxon>
        <taxon>Mortierellomycotina</taxon>
        <taxon>Mortierellomycetes</taxon>
        <taxon>Mortierellales</taxon>
        <taxon>Mortierellaceae</taxon>
        <taxon>Entomortierella</taxon>
    </lineage>
</organism>
<dbReference type="PANTHER" id="PTHR21242:SF0">
    <property type="entry name" value="TRANSCRIPTION INITIATION FACTOR TFIID SUBUNIT 10"/>
    <property type="match status" value="1"/>
</dbReference>
<keyword evidence="8" id="KW-1185">Reference proteome</keyword>
<protein>
    <submittedName>
        <fullName evidence="7">Transcription initiation factor TFIID subunit 10</fullName>
    </submittedName>
</protein>
<feature type="compositionally biased region" description="Polar residues" evidence="6">
    <location>
        <begin position="47"/>
        <end position="61"/>
    </location>
</feature>
<keyword evidence="4" id="KW-0539">Nucleus</keyword>
<feature type="compositionally biased region" description="Low complexity" evidence="6">
    <location>
        <begin position="164"/>
        <end position="173"/>
    </location>
</feature>
<dbReference type="InterPro" id="IPR003923">
    <property type="entry name" value="TAF10"/>
</dbReference>
<feature type="region of interest" description="Disordered" evidence="6">
    <location>
        <begin position="1"/>
        <end position="173"/>
    </location>
</feature>
<dbReference type="GO" id="GO:1990841">
    <property type="term" value="F:promoter-specific chromatin binding"/>
    <property type="evidence" value="ECO:0007669"/>
    <property type="project" value="TreeGrafter"/>
</dbReference>
<dbReference type="GO" id="GO:0000124">
    <property type="term" value="C:SAGA complex"/>
    <property type="evidence" value="ECO:0007669"/>
    <property type="project" value="TreeGrafter"/>
</dbReference>
<dbReference type="GO" id="GO:0005669">
    <property type="term" value="C:transcription factor TFIID complex"/>
    <property type="evidence" value="ECO:0007669"/>
    <property type="project" value="TreeGrafter"/>
</dbReference>
<dbReference type="Pfam" id="PF03540">
    <property type="entry name" value="TAF10"/>
    <property type="match status" value="1"/>
</dbReference>
<feature type="compositionally biased region" description="Polar residues" evidence="6">
    <location>
        <begin position="129"/>
        <end position="159"/>
    </location>
</feature>
<keyword evidence="3" id="KW-0804">Transcription</keyword>
<keyword evidence="2" id="KW-0805">Transcription regulation</keyword>
<proteinExistence type="inferred from homology"/>
<evidence type="ECO:0000313" key="8">
    <source>
        <dbReference type="Proteomes" id="UP000827284"/>
    </source>
</evidence>
<name>A0A9P3HAP9_9FUNG</name>
<sequence length="376" mass="39022">MSDNSSYSSHGTIEDSNMDSPQLSSASISASASGASTPARAVIPDAESNSAVGSSSATPMDQDTPMPAAMASPAVSSGLYNNNSNSAVSSPAQEQSQQQGSLHHSQPSPLASSPMTGVVASSSSPAASHTQMQDVTAGSSLSLPPSSDNTPVASSSSTPIHVPSTSTSTSASASVPAAASSSFTSSYSGTPLTQSQREQQLLLLQKQAQAQQAQAHLLQLQQAQAHAAAAAAAGGSSSLSSTAPGTPLAVHHTQAVGVALQSRKEEELNRKDRTLAEFLPMMENYNPIIPDAVTDYYLSRTGFDCDDVRIKRLLALAAQKFVSDIATDAFQYCKVRQQSQKRGPPGKEKKTVLTMEDLSDALGEYGINVKKPDYFL</sequence>
<comment type="subcellular location">
    <subcellularLocation>
        <location evidence="1">Nucleus</location>
    </subcellularLocation>
</comment>
<evidence type="ECO:0000256" key="4">
    <source>
        <dbReference type="ARBA" id="ARBA00023242"/>
    </source>
</evidence>
<accession>A0A9P3HAP9</accession>
<dbReference type="Proteomes" id="UP000827284">
    <property type="component" value="Unassembled WGS sequence"/>
</dbReference>
<dbReference type="EMBL" id="BQFW01000007">
    <property type="protein sequence ID" value="GJJ73260.1"/>
    <property type="molecule type" value="Genomic_DNA"/>
</dbReference>
<reference evidence="7" key="2">
    <citation type="journal article" date="2022" name="Microbiol. Resour. Announc.">
        <title>Whole-Genome Sequence of Entomortierella parvispora E1425, a Mucoromycotan Fungus Associated with Burkholderiaceae-Related Endosymbiotic Bacteria.</title>
        <authorList>
            <person name="Herlambang A."/>
            <person name="Guo Y."/>
            <person name="Takashima Y."/>
            <person name="Narisawa K."/>
            <person name="Ohta H."/>
            <person name="Nishizawa T."/>
        </authorList>
    </citation>
    <scope>NUCLEOTIDE SEQUENCE</scope>
    <source>
        <strain evidence="7">E1425</strain>
    </source>
</reference>
<dbReference type="AlphaFoldDB" id="A0A9P3HAP9"/>
<feature type="compositionally biased region" description="Low complexity" evidence="6">
    <location>
        <begin position="24"/>
        <end position="41"/>
    </location>
</feature>
<dbReference type="OrthoDB" id="154356at2759"/>
<evidence type="ECO:0000256" key="3">
    <source>
        <dbReference type="ARBA" id="ARBA00023163"/>
    </source>
</evidence>
<feature type="compositionally biased region" description="Low complexity" evidence="6">
    <location>
        <begin position="65"/>
        <end position="109"/>
    </location>
</feature>
<gene>
    <name evidence="7" type="ORF">EMPS_05618</name>
</gene>